<protein>
    <recommendedName>
        <fullName evidence="1">OTU domain-containing protein</fullName>
    </recommendedName>
</protein>
<evidence type="ECO:0000259" key="1">
    <source>
        <dbReference type="PROSITE" id="PS50802"/>
    </source>
</evidence>
<evidence type="ECO:0000313" key="2">
    <source>
        <dbReference type="EMBL" id="KAL3805595.1"/>
    </source>
</evidence>
<evidence type="ECO:0000313" key="3">
    <source>
        <dbReference type="Proteomes" id="UP001516023"/>
    </source>
</evidence>
<keyword evidence="3" id="KW-1185">Reference proteome</keyword>
<dbReference type="Gene3D" id="3.90.70.80">
    <property type="match status" value="1"/>
</dbReference>
<dbReference type="AlphaFoldDB" id="A0ABD3QZ68"/>
<sequence length="226" mass="25089">MARREDDEWFLYGSYFLVSDKTAAPVSLRIRQVPGNGSCLFNAIAAGILYNSSSITANDVEQHPSMPEVRKLSSQLRTKAVDMLASGIKHTEQLIMQKDEMIDASNLVRLAADQYGITSNEYLENMRDERVWGGGPEIVALANELQRQIVLLETTDYSRAAQNSNQSSHDGCSIYLKVSALFGPSSEGYEFGPPIYILSANQMFPKKRGVQARENHFLAVFPSCSV</sequence>
<proteinExistence type="predicted"/>
<dbReference type="InterPro" id="IPR038765">
    <property type="entry name" value="Papain-like_cys_pep_sf"/>
</dbReference>
<dbReference type="EMBL" id="JABMIG020000002">
    <property type="protein sequence ID" value="KAL3805595.1"/>
    <property type="molecule type" value="Genomic_DNA"/>
</dbReference>
<dbReference type="SUPFAM" id="SSF54001">
    <property type="entry name" value="Cysteine proteinases"/>
    <property type="match status" value="1"/>
</dbReference>
<comment type="caution">
    <text evidence="2">The sequence shown here is derived from an EMBL/GenBank/DDBJ whole genome shotgun (WGS) entry which is preliminary data.</text>
</comment>
<feature type="domain" description="OTU" evidence="1">
    <location>
        <begin position="28"/>
        <end position="223"/>
    </location>
</feature>
<dbReference type="Proteomes" id="UP001516023">
    <property type="component" value="Unassembled WGS sequence"/>
</dbReference>
<gene>
    <name evidence="2" type="ORF">HJC23_005839</name>
</gene>
<name>A0ABD3QZ68_9STRA</name>
<accession>A0ABD3QZ68</accession>
<dbReference type="CDD" id="cd22744">
    <property type="entry name" value="OTU"/>
    <property type="match status" value="1"/>
</dbReference>
<dbReference type="PROSITE" id="PS50802">
    <property type="entry name" value="OTU"/>
    <property type="match status" value="1"/>
</dbReference>
<dbReference type="InterPro" id="IPR003323">
    <property type="entry name" value="OTU_dom"/>
</dbReference>
<dbReference type="Pfam" id="PF02338">
    <property type="entry name" value="OTU"/>
    <property type="match status" value="1"/>
</dbReference>
<organism evidence="2 3">
    <name type="scientific">Cyclotella cryptica</name>
    <dbReference type="NCBI Taxonomy" id="29204"/>
    <lineage>
        <taxon>Eukaryota</taxon>
        <taxon>Sar</taxon>
        <taxon>Stramenopiles</taxon>
        <taxon>Ochrophyta</taxon>
        <taxon>Bacillariophyta</taxon>
        <taxon>Coscinodiscophyceae</taxon>
        <taxon>Thalassiosirophycidae</taxon>
        <taxon>Stephanodiscales</taxon>
        <taxon>Stephanodiscaceae</taxon>
        <taxon>Cyclotella</taxon>
    </lineage>
</organism>
<reference evidence="2 3" key="1">
    <citation type="journal article" date="2020" name="G3 (Bethesda)">
        <title>Improved Reference Genome for Cyclotella cryptica CCMP332, a Model for Cell Wall Morphogenesis, Salinity Adaptation, and Lipid Production in Diatoms (Bacillariophyta).</title>
        <authorList>
            <person name="Roberts W.R."/>
            <person name="Downey K.M."/>
            <person name="Ruck E.C."/>
            <person name="Traller J.C."/>
            <person name="Alverson A.J."/>
        </authorList>
    </citation>
    <scope>NUCLEOTIDE SEQUENCE [LARGE SCALE GENOMIC DNA]</scope>
    <source>
        <strain evidence="2 3">CCMP332</strain>
    </source>
</reference>